<evidence type="ECO:0000313" key="4">
    <source>
        <dbReference type="Proteomes" id="UP000469949"/>
    </source>
</evidence>
<accession>A0A833MYD4</accession>
<evidence type="ECO:0000313" key="3">
    <source>
        <dbReference type="EMBL" id="KAB7782323.1"/>
    </source>
</evidence>
<proteinExistence type="inferred from homology"/>
<dbReference type="InterPro" id="IPR035093">
    <property type="entry name" value="RelE/ParE_toxin_dom_sf"/>
</dbReference>
<keyword evidence="2" id="KW-1277">Toxin-antitoxin system</keyword>
<comment type="caution">
    <text evidence="3">The sequence shown here is derived from an EMBL/GenBank/DDBJ whole genome shotgun (WGS) entry which is preliminary data.</text>
</comment>
<dbReference type="PANTHER" id="PTHR33755">
    <property type="entry name" value="TOXIN PARE1-RELATED"/>
    <property type="match status" value="1"/>
</dbReference>
<comment type="similarity">
    <text evidence="1">Belongs to the RelE toxin family.</text>
</comment>
<evidence type="ECO:0000256" key="2">
    <source>
        <dbReference type="ARBA" id="ARBA00022649"/>
    </source>
</evidence>
<dbReference type="Proteomes" id="UP000469949">
    <property type="component" value="Unassembled WGS sequence"/>
</dbReference>
<evidence type="ECO:0000256" key="1">
    <source>
        <dbReference type="ARBA" id="ARBA00006226"/>
    </source>
</evidence>
<sequence>MATEVVWSRLARTDLIDIYVNVGSHNPGAAERLYDRLEERAAQLALQPRMGPRRPDIRPSTRVLVEAPFLILYETIPDSDEEPVDEVEIIRVLDGRRDLTAFLDAVENPADG</sequence>
<dbReference type="PANTHER" id="PTHR33755:SF6">
    <property type="entry name" value="PLASMID STABILIZATION SYSTEM PROTEIN"/>
    <property type="match status" value="1"/>
</dbReference>
<dbReference type="EMBL" id="WEKV01000020">
    <property type="protein sequence ID" value="KAB7782323.1"/>
    <property type="molecule type" value="Genomic_DNA"/>
</dbReference>
<dbReference type="InterPro" id="IPR051803">
    <property type="entry name" value="TA_system_RelE-like_toxin"/>
</dbReference>
<reference evidence="3 4" key="1">
    <citation type="submission" date="2019-10" db="EMBL/GenBank/DDBJ databases">
        <title>Draft Genome Sequence of the Caffeine Degrading Methylotroph Methylorubrum populi PINKEL.</title>
        <authorList>
            <person name="Dawson S.C."/>
            <person name="Zhang X."/>
            <person name="Wright M.E."/>
            <person name="Sharma G."/>
            <person name="Langner J.T."/>
            <person name="Ditty J.L."/>
            <person name="Subuyuj G.A."/>
        </authorList>
    </citation>
    <scope>NUCLEOTIDE SEQUENCE [LARGE SCALE GENOMIC DNA]</scope>
    <source>
        <strain evidence="3 4">Pinkel</strain>
    </source>
</reference>
<gene>
    <name evidence="3" type="ORF">F8B43_5078</name>
</gene>
<evidence type="ECO:0008006" key="5">
    <source>
        <dbReference type="Google" id="ProtNLM"/>
    </source>
</evidence>
<dbReference type="InterPro" id="IPR007712">
    <property type="entry name" value="RelE/ParE_toxin"/>
</dbReference>
<dbReference type="RefSeq" id="WP_152278781.1">
    <property type="nucleotide sequence ID" value="NZ_WEKV01000020.1"/>
</dbReference>
<dbReference type="AlphaFoldDB" id="A0A833MYD4"/>
<organism evidence="3 4">
    <name type="scientific">Methylorubrum populi</name>
    <dbReference type="NCBI Taxonomy" id="223967"/>
    <lineage>
        <taxon>Bacteria</taxon>
        <taxon>Pseudomonadati</taxon>
        <taxon>Pseudomonadota</taxon>
        <taxon>Alphaproteobacteria</taxon>
        <taxon>Hyphomicrobiales</taxon>
        <taxon>Methylobacteriaceae</taxon>
        <taxon>Methylorubrum</taxon>
    </lineage>
</organism>
<name>A0A833MYD4_9HYPH</name>
<dbReference type="Gene3D" id="3.30.2310.20">
    <property type="entry name" value="RelE-like"/>
    <property type="match status" value="1"/>
</dbReference>
<protein>
    <recommendedName>
        <fullName evidence="5">Type II toxin-antitoxin system RelE/ParE family toxin</fullName>
    </recommendedName>
</protein>
<dbReference type="Pfam" id="PF05016">
    <property type="entry name" value="ParE_toxin"/>
    <property type="match status" value="1"/>
</dbReference>